<feature type="compositionally biased region" description="Polar residues" evidence="1">
    <location>
        <begin position="175"/>
        <end position="190"/>
    </location>
</feature>
<dbReference type="eggNOG" id="KOG1616">
    <property type="taxonomic scope" value="Eukaryota"/>
</dbReference>
<protein>
    <recommendedName>
        <fullName evidence="2">AMP-activated protein kinase glycogen-binding domain-containing protein</fullName>
    </recommendedName>
</protein>
<sequence>MRRPHPEANDVHVTGTFDDWGKSVQLDKVGEIWQKDVELPKADEKILYKFVVNDQWIIDPEAPQEDDGHGNINNVLHPEQIKPKASAVPEAFTTSSAAPESTTAALAGEVPLEPKREATEVTPASDSHLHGAPGAFPETPVTEPDSFGVNPLPPSEGASNPVNVPAGEKMPPLSEVTSNSIHSAVTTSQEAYEKGGTGMLGGALAALGLGGTAAKKENLIPESSLPMGENADKSLDASPFISSSGPSTTTADLAAKVPLEDTKAQATTSAVPETVKESIAEAQAEPEATTSSEAVKEKAEVEQELLKKVPENEATGEHAPNIAAAATGAAADAAATPASGVPEQVKESIAEAHAEPEAATSAEAVKEKSEVEQELLKKVPEHDEAGEPAPTIAAATSATAPAPTGETSSTPAPGQLPTAAAAVADGTDGTAELSEAPKTTVVPEETEGDNTEYAPPHAPSAAPGVSNSAAAAVSDGAEDPTLLDEPAVQLGIKNDTEHTTAPSTEPAAAHDATTIDPRKEAVAAVPAAKEAETKAAAPAIATAPTSNATTTPAKPASTTPSSTPGSAKDKKKKHRVSSFFKKIFD</sequence>
<dbReference type="Pfam" id="PF16561">
    <property type="entry name" value="AMPK1_CBM"/>
    <property type="match status" value="1"/>
</dbReference>
<evidence type="ECO:0000256" key="1">
    <source>
        <dbReference type="SAM" id="MobiDB-lite"/>
    </source>
</evidence>
<organism evidence="3 4">
    <name type="scientific">Cladophialophora yegresii CBS 114405</name>
    <dbReference type="NCBI Taxonomy" id="1182544"/>
    <lineage>
        <taxon>Eukaryota</taxon>
        <taxon>Fungi</taxon>
        <taxon>Dikarya</taxon>
        <taxon>Ascomycota</taxon>
        <taxon>Pezizomycotina</taxon>
        <taxon>Eurotiomycetes</taxon>
        <taxon>Chaetothyriomycetidae</taxon>
        <taxon>Chaetothyriales</taxon>
        <taxon>Herpotrichiellaceae</taxon>
        <taxon>Cladophialophora</taxon>
    </lineage>
</organism>
<evidence type="ECO:0000313" key="3">
    <source>
        <dbReference type="EMBL" id="EXJ60032.1"/>
    </source>
</evidence>
<dbReference type="InterPro" id="IPR014756">
    <property type="entry name" value="Ig_E-set"/>
</dbReference>
<feature type="compositionally biased region" description="Basic and acidic residues" evidence="1">
    <location>
        <begin position="294"/>
        <end position="311"/>
    </location>
</feature>
<feature type="domain" description="AMP-activated protein kinase glycogen-binding" evidence="2">
    <location>
        <begin position="7"/>
        <end position="77"/>
    </location>
</feature>
<proteinExistence type="predicted"/>
<dbReference type="HOGENOM" id="CLU_011453_2_0_1"/>
<feature type="compositionally biased region" description="Low complexity" evidence="1">
    <location>
        <begin position="319"/>
        <end position="338"/>
    </location>
</feature>
<feature type="compositionally biased region" description="Low complexity" evidence="1">
    <location>
        <begin position="388"/>
        <end position="431"/>
    </location>
</feature>
<feature type="compositionally biased region" description="Low complexity" evidence="1">
    <location>
        <begin position="459"/>
        <end position="475"/>
    </location>
</feature>
<name>W9VW15_9EURO</name>
<feature type="compositionally biased region" description="Polar residues" evidence="1">
    <location>
        <begin position="240"/>
        <end position="251"/>
    </location>
</feature>
<dbReference type="AlphaFoldDB" id="W9VW15"/>
<feature type="compositionally biased region" description="Basic and acidic residues" evidence="1">
    <location>
        <begin position="344"/>
        <end position="356"/>
    </location>
</feature>
<dbReference type="OrthoDB" id="5873279at2759"/>
<keyword evidence="4" id="KW-1185">Reference proteome</keyword>
<dbReference type="STRING" id="1182544.W9VW15"/>
<feature type="compositionally biased region" description="Basic and acidic residues" evidence="1">
    <location>
        <begin position="364"/>
        <end position="385"/>
    </location>
</feature>
<feature type="region of interest" description="Disordered" evidence="1">
    <location>
        <begin position="85"/>
        <end position="190"/>
    </location>
</feature>
<dbReference type="InterPro" id="IPR032640">
    <property type="entry name" value="AMPK1_CBM"/>
</dbReference>
<dbReference type="Gene3D" id="2.60.40.10">
    <property type="entry name" value="Immunoglobulins"/>
    <property type="match status" value="1"/>
</dbReference>
<dbReference type="CDD" id="cd02859">
    <property type="entry name" value="E_set_AMPKbeta_like_N"/>
    <property type="match status" value="1"/>
</dbReference>
<feature type="compositionally biased region" description="Low complexity" evidence="1">
    <location>
        <begin position="522"/>
        <end position="566"/>
    </location>
</feature>
<reference evidence="3 4" key="1">
    <citation type="submission" date="2013-03" db="EMBL/GenBank/DDBJ databases">
        <title>The Genome Sequence of Cladophialophora yegresii CBS 114405.</title>
        <authorList>
            <consortium name="The Broad Institute Genomics Platform"/>
            <person name="Cuomo C."/>
            <person name="de Hoog S."/>
            <person name="Gorbushina A."/>
            <person name="Walker B."/>
            <person name="Young S.K."/>
            <person name="Zeng Q."/>
            <person name="Gargeya S."/>
            <person name="Fitzgerald M."/>
            <person name="Haas B."/>
            <person name="Abouelleil A."/>
            <person name="Allen A.W."/>
            <person name="Alvarado L."/>
            <person name="Arachchi H.M."/>
            <person name="Berlin A.M."/>
            <person name="Chapman S.B."/>
            <person name="Gainer-Dewar J."/>
            <person name="Goldberg J."/>
            <person name="Griggs A."/>
            <person name="Gujja S."/>
            <person name="Hansen M."/>
            <person name="Howarth C."/>
            <person name="Imamovic A."/>
            <person name="Ireland A."/>
            <person name="Larimer J."/>
            <person name="McCowan C."/>
            <person name="Murphy C."/>
            <person name="Pearson M."/>
            <person name="Poon T.W."/>
            <person name="Priest M."/>
            <person name="Roberts A."/>
            <person name="Saif S."/>
            <person name="Shea T."/>
            <person name="Sisk P."/>
            <person name="Sykes S."/>
            <person name="Wortman J."/>
            <person name="Nusbaum C."/>
            <person name="Birren B."/>
        </authorList>
    </citation>
    <scope>NUCLEOTIDE SEQUENCE [LARGE SCALE GENOMIC DNA]</scope>
    <source>
        <strain evidence="3 4">CBS 114405</strain>
    </source>
</reference>
<dbReference type="SUPFAM" id="SSF81296">
    <property type="entry name" value="E set domains"/>
    <property type="match status" value="1"/>
</dbReference>
<evidence type="ECO:0000259" key="2">
    <source>
        <dbReference type="Pfam" id="PF16561"/>
    </source>
</evidence>
<comment type="caution">
    <text evidence="3">The sequence shown here is derived from an EMBL/GenBank/DDBJ whole genome shotgun (WGS) entry which is preliminary data.</text>
</comment>
<gene>
    <name evidence="3" type="ORF">A1O7_04181</name>
</gene>
<dbReference type="RefSeq" id="XP_007756385.1">
    <property type="nucleotide sequence ID" value="XM_007758195.1"/>
</dbReference>
<dbReference type="Proteomes" id="UP000019473">
    <property type="component" value="Unassembled WGS sequence"/>
</dbReference>
<dbReference type="VEuPathDB" id="FungiDB:A1O7_04181"/>
<dbReference type="InterPro" id="IPR013783">
    <property type="entry name" value="Ig-like_fold"/>
</dbReference>
<dbReference type="GeneID" id="19178770"/>
<feature type="region of interest" description="Disordered" evidence="1">
    <location>
        <begin position="220"/>
        <end position="585"/>
    </location>
</feature>
<feature type="compositionally biased region" description="Low complexity" evidence="1">
    <location>
        <begin position="91"/>
        <end position="107"/>
    </location>
</feature>
<dbReference type="EMBL" id="AMGW01000003">
    <property type="protein sequence ID" value="EXJ60032.1"/>
    <property type="molecule type" value="Genomic_DNA"/>
</dbReference>
<accession>W9VW15</accession>
<evidence type="ECO:0000313" key="4">
    <source>
        <dbReference type="Proteomes" id="UP000019473"/>
    </source>
</evidence>